<dbReference type="EMBL" id="PSZD01000014">
    <property type="protein sequence ID" value="PPJ25988.1"/>
    <property type="molecule type" value="Genomic_DNA"/>
</dbReference>
<evidence type="ECO:0008006" key="4">
    <source>
        <dbReference type="Google" id="ProtNLM"/>
    </source>
</evidence>
<keyword evidence="1" id="KW-1133">Transmembrane helix</keyword>
<feature type="transmembrane region" description="Helical" evidence="1">
    <location>
        <begin position="25"/>
        <end position="45"/>
    </location>
</feature>
<comment type="caution">
    <text evidence="2">The sequence shown here is derived from an EMBL/GenBank/DDBJ whole genome shotgun (WGS) entry which is preliminary data.</text>
</comment>
<evidence type="ECO:0000256" key="1">
    <source>
        <dbReference type="SAM" id="Phobius"/>
    </source>
</evidence>
<evidence type="ECO:0000313" key="3">
    <source>
        <dbReference type="Proteomes" id="UP000238356"/>
    </source>
</evidence>
<feature type="transmembrane region" description="Helical" evidence="1">
    <location>
        <begin position="57"/>
        <end position="79"/>
    </location>
</feature>
<keyword evidence="1" id="KW-0472">Membrane</keyword>
<accession>A0A2S6A2P6</accession>
<gene>
    <name evidence="2" type="ORF">C5F51_21450</name>
</gene>
<evidence type="ECO:0000313" key="2">
    <source>
        <dbReference type="EMBL" id="PPJ25988.1"/>
    </source>
</evidence>
<name>A0A2S6A2P6_9NOCA</name>
<sequence length="89" mass="9935">MWRNRKGVLVARKRWSELDERTRRLIVAATVVEGILKIAALIDIARRPAAEIRGSKLRWATAVTLLNSAGTVPIAYFLAGRRQPGRTPS</sequence>
<keyword evidence="1" id="KW-0812">Transmembrane</keyword>
<dbReference type="Proteomes" id="UP000238356">
    <property type="component" value="Unassembled WGS sequence"/>
</dbReference>
<proteinExistence type="predicted"/>
<keyword evidence="3" id="KW-1185">Reference proteome</keyword>
<protein>
    <recommendedName>
        <fullName evidence="4">DUF5652 domain-containing protein</fullName>
    </recommendedName>
</protein>
<reference evidence="2 3" key="1">
    <citation type="submission" date="2018-02" db="EMBL/GenBank/DDBJ databases">
        <title>8 Nocardia nova and 1 Nocardia cyriacigeorgica strain used for evolution to TMP-SMX.</title>
        <authorList>
            <person name="Mehta H."/>
            <person name="Weng J."/>
            <person name="Shamoo Y."/>
        </authorList>
    </citation>
    <scope>NUCLEOTIDE SEQUENCE [LARGE SCALE GENOMIC DNA]</scope>
    <source>
        <strain evidence="2 3">BAA2227</strain>
    </source>
</reference>
<dbReference type="AlphaFoldDB" id="A0A2S6A2P6"/>
<organism evidence="2 3">
    <name type="scientific">Nocardia nova</name>
    <dbReference type="NCBI Taxonomy" id="37330"/>
    <lineage>
        <taxon>Bacteria</taxon>
        <taxon>Bacillati</taxon>
        <taxon>Actinomycetota</taxon>
        <taxon>Actinomycetes</taxon>
        <taxon>Mycobacteriales</taxon>
        <taxon>Nocardiaceae</taxon>
        <taxon>Nocardia</taxon>
    </lineage>
</organism>